<evidence type="ECO:0000313" key="1">
    <source>
        <dbReference type="EMBL" id="MFD1047412.1"/>
    </source>
</evidence>
<evidence type="ECO:0000313" key="2">
    <source>
        <dbReference type="Proteomes" id="UP001597045"/>
    </source>
</evidence>
<reference evidence="2" key="1">
    <citation type="journal article" date="2019" name="Int. J. Syst. Evol. Microbiol.">
        <title>The Global Catalogue of Microorganisms (GCM) 10K type strain sequencing project: providing services to taxonomists for standard genome sequencing and annotation.</title>
        <authorList>
            <consortium name="The Broad Institute Genomics Platform"/>
            <consortium name="The Broad Institute Genome Sequencing Center for Infectious Disease"/>
            <person name="Wu L."/>
            <person name="Ma J."/>
        </authorList>
    </citation>
    <scope>NUCLEOTIDE SEQUENCE [LARGE SCALE GENOMIC DNA]</scope>
    <source>
        <strain evidence="2">JCM 31486</strain>
    </source>
</reference>
<organism evidence="1 2">
    <name type="scientific">Kibdelosporangium lantanae</name>
    <dbReference type="NCBI Taxonomy" id="1497396"/>
    <lineage>
        <taxon>Bacteria</taxon>
        <taxon>Bacillati</taxon>
        <taxon>Actinomycetota</taxon>
        <taxon>Actinomycetes</taxon>
        <taxon>Pseudonocardiales</taxon>
        <taxon>Pseudonocardiaceae</taxon>
        <taxon>Kibdelosporangium</taxon>
    </lineage>
</organism>
<feature type="non-terminal residue" evidence="1">
    <location>
        <position position="104"/>
    </location>
</feature>
<sequence length="104" mass="11488">MNRVFGDAGLHAPPVPEVLRSGVREIRKWAFGTRDVVPNSMYLFKHYILEVLTGPVEDYVAVSHAGHGVNSYAVNYQLVHGPVAVFAQEGWGGIYYDREQATAA</sequence>
<accession>A0ABW3MBA6</accession>
<dbReference type="Proteomes" id="UP001597045">
    <property type="component" value="Unassembled WGS sequence"/>
</dbReference>
<comment type="caution">
    <text evidence="1">The sequence shown here is derived from an EMBL/GenBank/DDBJ whole genome shotgun (WGS) entry which is preliminary data.</text>
</comment>
<protein>
    <submittedName>
        <fullName evidence="1">Uncharacterized protein</fullName>
    </submittedName>
</protein>
<gene>
    <name evidence="1" type="ORF">ACFQ1S_18620</name>
</gene>
<dbReference type="EMBL" id="JBHTIS010001059">
    <property type="protein sequence ID" value="MFD1047412.1"/>
    <property type="molecule type" value="Genomic_DNA"/>
</dbReference>
<proteinExistence type="predicted"/>
<name>A0ABW3MBA6_9PSEU</name>
<keyword evidence="2" id="KW-1185">Reference proteome</keyword>